<keyword evidence="3" id="KW-0732">Signal</keyword>
<feature type="chain" id="PRO_5012631800" description="Shavenoid isoform B-like N-terminal domain-containing protein" evidence="3">
    <location>
        <begin position="24"/>
        <end position="475"/>
    </location>
</feature>
<evidence type="ECO:0000313" key="5">
    <source>
        <dbReference type="EMBL" id="PFX11423.1"/>
    </source>
</evidence>
<name>A0A2B4R3Q7_STYPI</name>
<feature type="compositionally biased region" description="Acidic residues" evidence="1">
    <location>
        <begin position="457"/>
        <end position="467"/>
    </location>
</feature>
<feature type="signal peptide" evidence="3">
    <location>
        <begin position="1"/>
        <end position="23"/>
    </location>
</feature>
<evidence type="ECO:0000259" key="4">
    <source>
        <dbReference type="Pfam" id="PF23328"/>
    </source>
</evidence>
<proteinExistence type="predicted"/>
<keyword evidence="6" id="KW-1185">Reference proteome</keyword>
<dbReference type="Pfam" id="PF23328">
    <property type="entry name" value="Sha_B_N"/>
    <property type="match status" value="1"/>
</dbReference>
<dbReference type="OrthoDB" id="5969547at2759"/>
<dbReference type="EMBL" id="LSMT01002557">
    <property type="protein sequence ID" value="PFX11423.1"/>
    <property type="molecule type" value="Genomic_DNA"/>
</dbReference>
<sequence>MSQKFVNLTLRLLVFALVLLVESKKSTFNITRYTEGDVFQNINSSRSCNESGARCVLDGENSPFCGFNCCYCKCERNKPTYLQNNGTCLSDEQLMSILKAESVIQGCDYRAVVGESYRQCYGQVLTTLNTRHPGNRSVYLCPWNKKNTEALLHFKLAKELSRCEILAKESFYLDGSWINFLTDKEPLSTLSVKTNPHPSYEKTDELFLKWTKDIGRQYDGRIFSLKLQCHRDEGNVLKSCVYFKKNGFLTDVKPTSRPLVKSARVTSTPVQRNATKGAETTSSASTGINIVSSTAHTQIIFVTSIKGHQQKFNIVFIALVALGCALIVVLACVVVICLMWKRKRGLAIVKGIKAASNPVYEKGASDTLKMAKLSVKSDEEEEEGPEYQPLVENTKSPERKDSLSGYRTLSVGQRPDNSNNPGLRSSNYLSLIQDEPENERDYQTLVDDTSPQKLETVDEEIIPEYQELEERTESE</sequence>
<feature type="non-terminal residue" evidence="5">
    <location>
        <position position="475"/>
    </location>
</feature>
<feature type="compositionally biased region" description="Polar residues" evidence="1">
    <location>
        <begin position="405"/>
        <end position="430"/>
    </location>
</feature>
<feature type="transmembrane region" description="Helical" evidence="2">
    <location>
        <begin position="314"/>
        <end position="340"/>
    </location>
</feature>
<feature type="region of interest" description="Disordered" evidence="1">
    <location>
        <begin position="376"/>
        <end position="475"/>
    </location>
</feature>
<protein>
    <recommendedName>
        <fullName evidence="4">Shavenoid isoform B-like N-terminal domain-containing protein</fullName>
    </recommendedName>
</protein>
<comment type="caution">
    <text evidence="5">The sequence shown here is derived from an EMBL/GenBank/DDBJ whole genome shotgun (WGS) entry which is preliminary data.</text>
</comment>
<evidence type="ECO:0000313" key="6">
    <source>
        <dbReference type="Proteomes" id="UP000225706"/>
    </source>
</evidence>
<dbReference type="InterPro" id="IPR057507">
    <property type="entry name" value="Sha_B-like_N"/>
</dbReference>
<gene>
    <name evidence="5" type="ORF">AWC38_SpisGene24853</name>
</gene>
<dbReference type="Proteomes" id="UP000225706">
    <property type="component" value="Unassembled WGS sequence"/>
</dbReference>
<feature type="domain" description="Shavenoid isoform B-like N-terminal" evidence="4">
    <location>
        <begin position="28"/>
        <end position="91"/>
    </location>
</feature>
<dbReference type="AlphaFoldDB" id="A0A2B4R3Q7"/>
<evidence type="ECO:0000256" key="3">
    <source>
        <dbReference type="SAM" id="SignalP"/>
    </source>
</evidence>
<keyword evidence="2" id="KW-1133">Transmembrane helix</keyword>
<keyword evidence="2" id="KW-0812">Transmembrane</keyword>
<evidence type="ECO:0000256" key="2">
    <source>
        <dbReference type="SAM" id="Phobius"/>
    </source>
</evidence>
<evidence type="ECO:0000256" key="1">
    <source>
        <dbReference type="SAM" id="MobiDB-lite"/>
    </source>
</evidence>
<reference evidence="6" key="1">
    <citation type="journal article" date="2017" name="bioRxiv">
        <title>Comparative analysis of the genomes of Stylophora pistillata and Acropora digitifera provides evidence for extensive differences between species of corals.</title>
        <authorList>
            <person name="Voolstra C.R."/>
            <person name="Li Y."/>
            <person name="Liew Y.J."/>
            <person name="Baumgarten S."/>
            <person name="Zoccola D."/>
            <person name="Flot J.-F."/>
            <person name="Tambutte S."/>
            <person name="Allemand D."/>
            <person name="Aranda M."/>
        </authorList>
    </citation>
    <scope>NUCLEOTIDE SEQUENCE [LARGE SCALE GENOMIC DNA]</scope>
</reference>
<accession>A0A2B4R3Q7</accession>
<keyword evidence="2" id="KW-0472">Membrane</keyword>
<organism evidence="5 6">
    <name type="scientific">Stylophora pistillata</name>
    <name type="common">Smooth cauliflower coral</name>
    <dbReference type="NCBI Taxonomy" id="50429"/>
    <lineage>
        <taxon>Eukaryota</taxon>
        <taxon>Metazoa</taxon>
        <taxon>Cnidaria</taxon>
        <taxon>Anthozoa</taxon>
        <taxon>Hexacorallia</taxon>
        <taxon>Scleractinia</taxon>
        <taxon>Astrocoeniina</taxon>
        <taxon>Pocilloporidae</taxon>
        <taxon>Stylophora</taxon>
    </lineage>
</organism>